<dbReference type="GO" id="GO:0016491">
    <property type="term" value="F:oxidoreductase activity"/>
    <property type="evidence" value="ECO:0007669"/>
    <property type="project" value="InterPro"/>
</dbReference>
<dbReference type="GO" id="GO:0005829">
    <property type="term" value="C:cytosol"/>
    <property type="evidence" value="ECO:0007669"/>
    <property type="project" value="TreeGrafter"/>
</dbReference>
<dbReference type="NCBIfam" id="NF005548">
    <property type="entry name" value="PRK07208.1-4"/>
    <property type="match status" value="1"/>
</dbReference>
<name>A0A517STF2_9BACT</name>
<dbReference type="Gene3D" id="3.50.50.60">
    <property type="entry name" value="FAD/NAD(P)-binding domain"/>
    <property type="match status" value="1"/>
</dbReference>
<dbReference type="NCBIfam" id="NF005545">
    <property type="entry name" value="PRK07208.1-1"/>
    <property type="match status" value="1"/>
</dbReference>
<dbReference type="EMBL" id="CP036272">
    <property type="protein sequence ID" value="QDT59405.1"/>
    <property type="molecule type" value="Genomic_DNA"/>
</dbReference>
<feature type="region of interest" description="Disordered" evidence="1">
    <location>
        <begin position="495"/>
        <end position="519"/>
    </location>
</feature>
<evidence type="ECO:0000313" key="3">
    <source>
        <dbReference type="EMBL" id="QDT59405.1"/>
    </source>
</evidence>
<dbReference type="EC" id="5.4.99.9" evidence="3"/>
<evidence type="ECO:0000256" key="1">
    <source>
        <dbReference type="SAM" id="MobiDB-lite"/>
    </source>
</evidence>
<keyword evidence="3" id="KW-0413">Isomerase</keyword>
<proteinExistence type="predicted"/>
<dbReference type="Pfam" id="PF01593">
    <property type="entry name" value="Amino_oxidase"/>
    <property type="match status" value="1"/>
</dbReference>
<dbReference type="GO" id="GO:0050660">
    <property type="term" value="F:flavin adenine dinucleotide binding"/>
    <property type="evidence" value="ECO:0007669"/>
    <property type="project" value="TreeGrafter"/>
</dbReference>
<sequence>MSKIANMDSADTKEVVVVGGGPSGLTAAFLLADADIEVTVLEKHSIVGGIARTESYKGFLFDMGGHRFFSKSDAVNEFWEKLLADRFLVRQRKSRIYYRRKFFDYPLRALNAFRKLGVIESCTIMASCLRWKAFPYKEEKTFEQWVTNRFGKRLFKIFFESYTEKVWGISCSELSADWAAQRIKGLSLKTAVLTALGKKDKGIKTLIESFKYPEKGPGMMWETVASEVTSRGSKVCLNSDVTRINRSGTKIESVETLSEPSAHIARFDGSHFISSMPLPDLVLRLDPPAPESVRQAAQKLRYRDFLTVCLIIDVAELFDDNWIYIHDANVKVGRIQNYKNWSSEMVPEKGKSSLGLEYFCNEGDAIWNMEDDELVELAKQEMKELGLLQVDDVIDGCVFRVEKSYPVYDATYREHLQVLREFVEGFENLQTIGRNGLHRYNNQDHAMLTGIIAAGNVINDTNNDVWSVNEDKRYHEEISSEERASEFSSIANATTGKVRLSQSDEKSSSQAEDNACKVG</sequence>
<keyword evidence="4" id="KW-1185">Reference proteome</keyword>
<dbReference type="InterPro" id="IPR002937">
    <property type="entry name" value="Amino_oxidase"/>
</dbReference>
<accession>A0A517STF2</accession>
<dbReference type="GO" id="GO:0008767">
    <property type="term" value="F:UDP-galactopyranose mutase activity"/>
    <property type="evidence" value="ECO:0007669"/>
    <property type="project" value="UniProtKB-EC"/>
</dbReference>
<dbReference type="NCBIfam" id="NF005547">
    <property type="entry name" value="PRK07208.1-3"/>
    <property type="match status" value="1"/>
</dbReference>
<evidence type="ECO:0000259" key="2">
    <source>
        <dbReference type="Pfam" id="PF01593"/>
    </source>
</evidence>
<evidence type="ECO:0000313" key="4">
    <source>
        <dbReference type="Proteomes" id="UP000315003"/>
    </source>
</evidence>
<protein>
    <submittedName>
        <fullName evidence="3">UDP-galactopyranose mutase</fullName>
        <ecNumber evidence="3">5.4.99.9</ecNumber>
    </submittedName>
</protein>
<dbReference type="RefSeq" id="WP_419188301.1">
    <property type="nucleotide sequence ID" value="NZ_CP036272.1"/>
</dbReference>
<dbReference type="InterPro" id="IPR036188">
    <property type="entry name" value="FAD/NAD-bd_sf"/>
</dbReference>
<feature type="domain" description="Amine oxidase" evidence="2">
    <location>
        <begin position="23"/>
        <end position="457"/>
    </location>
</feature>
<reference evidence="3 4" key="1">
    <citation type="submission" date="2019-02" db="EMBL/GenBank/DDBJ databases">
        <title>Deep-cultivation of Planctomycetes and their phenomic and genomic characterization uncovers novel biology.</title>
        <authorList>
            <person name="Wiegand S."/>
            <person name="Jogler M."/>
            <person name="Boedeker C."/>
            <person name="Pinto D."/>
            <person name="Vollmers J."/>
            <person name="Rivas-Marin E."/>
            <person name="Kohn T."/>
            <person name="Peeters S.H."/>
            <person name="Heuer A."/>
            <person name="Rast P."/>
            <person name="Oberbeckmann S."/>
            <person name="Bunk B."/>
            <person name="Jeske O."/>
            <person name="Meyerdierks A."/>
            <person name="Storesund J.E."/>
            <person name="Kallscheuer N."/>
            <person name="Luecker S."/>
            <person name="Lage O.M."/>
            <person name="Pohl T."/>
            <person name="Merkel B.J."/>
            <person name="Hornburger P."/>
            <person name="Mueller R.-W."/>
            <person name="Bruemmer F."/>
            <person name="Labrenz M."/>
            <person name="Spormann A.M."/>
            <person name="Op den Camp H."/>
            <person name="Overmann J."/>
            <person name="Amann R."/>
            <person name="Jetten M.S.M."/>
            <person name="Mascher T."/>
            <person name="Medema M.H."/>
            <person name="Devos D.P."/>
            <person name="Kaster A.-K."/>
            <person name="Ovreas L."/>
            <person name="Rohde M."/>
            <person name="Galperin M.Y."/>
            <person name="Jogler C."/>
        </authorList>
    </citation>
    <scope>NUCLEOTIDE SEQUENCE [LARGE SCALE GENOMIC DNA]</scope>
    <source>
        <strain evidence="3 4">SV_7m_r</strain>
    </source>
</reference>
<dbReference type="Proteomes" id="UP000315003">
    <property type="component" value="Chromosome"/>
</dbReference>
<dbReference type="PRINTS" id="PR00419">
    <property type="entry name" value="ADXRDTASE"/>
</dbReference>
<gene>
    <name evidence="3" type="primary">glf</name>
    <name evidence="3" type="ORF">SV7mr_19120</name>
</gene>
<dbReference type="AlphaFoldDB" id="A0A517STF2"/>
<dbReference type="NCBIfam" id="NF005546">
    <property type="entry name" value="PRK07208.1-2"/>
    <property type="match status" value="1"/>
</dbReference>
<dbReference type="PANTHER" id="PTHR21197">
    <property type="entry name" value="UDP-GALACTOPYRANOSE MUTASE"/>
    <property type="match status" value="1"/>
</dbReference>
<organism evidence="3 4">
    <name type="scientific">Stieleria bergensis</name>
    <dbReference type="NCBI Taxonomy" id="2528025"/>
    <lineage>
        <taxon>Bacteria</taxon>
        <taxon>Pseudomonadati</taxon>
        <taxon>Planctomycetota</taxon>
        <taxon>Planctomycetia</taxon>
        <taxon>Pirellulales</taxon>
        <taxon>Pirellulaceae</taxon>
        <taxon>Stieleria</taxon>
    </lineage>
</organism>
<dbReference type="PANTHER" id="PTHR21197:SF0">
    <property type="entry name" value="UDP-GALACTOPYRANOSE MUTASE"/>
    <property type="match status" value="1"/>
</dbReference>
<dbReference type="SUPFAM" id="SSF51905">
    <property type="entry name" value="FAD/NAD(P)-binding domain"/>
    <property type="match status" value="1"/>
</dbReference>